<name>A0A8C8JSV0_ONCTS</name>
<gene>
    <name evidence="11" type="primary">NUP133</name>
</gene>
<sequence length="982" mass="108492">MFSPRPTPCSGRRQSSRVTGRKSLAGTPTGRLFSPCRTSLAASSTPTRVQSYSTSEALHFDVQTFGSSLPVKVMEALTMADADDQISVKVDESGWAWMVCGERLIIWKICQTAVAKLSVCKGLQLPTSEFVYYADLISISSPSPLETSISVMAVAPEGTARFWPSLAHEGNYAETVVDMGENLCNFVVAVRGGSFIVSSYKGQLMRLGADPSGKPLQRALQQGQGVLSGIGRRVSSLFGMLAPLTNNNLHSVLWVGETGCLYTLTSCGLSKWEVNEVTEHQVLSWDSSRALTESVADAIWVSRTTLYMNVVLRYFVRLDGLVVLAAAWHPSDSPCLAYFCLVTLLDNGNNISEELSVEVTKYNPPFQSEDALQAMRLLLPLASSPAAFLYNEELVFACSTGTGRGGLLEEKIPFNTPGDRLRGGGCCANLPVFFSQNSGLVAVVARESASMLPETMEDSLCFSLAGAGPEATAMETPTRMEPVAQEDKTKLLKAAFLQFCRNDLVGAQNMTDELFPPEGDGDGEVGGELDLVVTRINLDLVDDYPASDPRWAESVPDESAGFPLTSLIILHQLEDKMKAHSCFMDFLLQVGLLDRLGQTTVRSSPMATRLLLCEHAEKLQAAMTLKNHHAKHSELVNRVILIALRKSNATVSTSLTAADVFFREVSQISSVFECLLEEEERTLKENPVDSVKWAEVVLSVNTIIKDMLQAAGQYRDTKASLYRASESTPAEPEYIPWTASSGLGGVRTVIARQHEVILRDVYPHADSELRNGLNEQLAALLDVLLGGYVAQLTSLRPGQQDHYNTLEMEYTQRRSELLAPLLELGQYQWVAALAEKYCDFDILVQMCEQTDNQNRLQHYMAKFADQNFADFLFRWYMEKGKRGKLLSQPIAQHQQLASFLQSHEHLSWLHHIHVHDFSSAYKTLYGQANMETRYFVKKKTLLALSKLTALASDMPEAILLLNSHLNHTLLSMGVMNMYFKLC</sequence>
<keyword evidence="4" id="KW-0509">mRNA transport</keyword>
<accession>A0A8C8JSV0</accession>
<dbReference type="Gene3D" id="2.130.10.10">
    <property type="entry name" value="YVTN repeat-like/Quinoprotein amine dehydrogenase"/>
    <property type="match status" value="1"/>
</dbReference>
<feature type="domain" description="Nucleoporin Nup133/Nup155-like C-terminal" evidence="10">
    <location>
        <begin position="805"/>
        <end position="957"/>
    </location>
</feature>
<dbReference type="InterPro" id="IPR037624">
    <property type="entry name" value="Nup133-like"/>
</dbReference>
<dbReference type="InterPro" id="IPR015943">
    <property type="entry name" value="WD40/YVTN_repeat-like_dom_sf"/>
</dbReference>
<evidence type="ECO:0000256" key="7">
    <source>
        <dbReference type="ARBA" id="ARBA00023132"/>
    </source>
</evidence>
<dbReference type="GO" id="GO:0031080">
    <property type="term" value="C:nuclear pore outer ring"/>
    <property type="evidence" value="ECO:0007669"/>
    <property type="project" value="TreeGrafter"/>
</dbReference>
<evidence type="ECO:0000256" key="9">
    <source>
        <dbReference type="SAM" id="MobiDB-lite"/>
    </source>
</evidence>
<dbReference type="Pfam" id="PF03177">
    <property type="entry name" value="Nucleoporin_C"/>
    <property type="match status" value="1"/>
</dbReference>
<dbReference type="GO" id="GO:0017056">
    <property type="term" value="F:structural constituent of nuclear pore"/>
    <property type="evidence" value="ECO:0007669"/>
    <property type="project" value="InterPro"/>
</dbReference>
<comment type="subcellular location">
    <subcellularLocation>
        <location evidence="1">Nucleus</location>
        <location evidence="1">Nuclear pore complex</location>
    </subcellularLocation>
</comment>
<dbReference type="GeneTree" id="ENSGT00390000011529"/>
<keyword evidence="6" id="KW-0811">Translocation</keyword>
<evidence type="ECO:0000259" key="10">
    <source>
        <dbReference type="Pfam" id="PF03177"/>
    </source>
</evidence>
<organism evidence="11 12">
    <name type="scientific">Oncorhynchus tshawytscha</name>
    <name type="common">Chinook salmon</name>
    <name type="synonym">Salmo tshawytscha</name>
    <dbReference type="NCBI Taxonomy" id="74940"/>
    <lineage>
        <taxon>Eukaryota</taxon>
        <taxon>Metazoa</taxon>
        <taxon>Chordata</taxon>
        <taxon>Craniata</taxon>
        <taxon>Vertebrata</taxon>
        <taxon>Euteleostomi</taxon>
        <taxon>Actinopterygii</taxon>
        <taxon>Neopterygii</taxon>
        <taxon>Teleostei</taxon>
        <taxon>Protacanthopterygii</taxon>
        <taxon>Salmoniformes</taxon>
        <taxon>Salmonidae</taxon>
        <taxon>Salmoninae</taxon>
        <taxon>Oncorhynchus</taxon>
    </lineage>
</organism>
<evidence type="ECO:0000256" key="8">
    <source>
        <dbReference type="ARBA" id="ARBA00023242"/>
    </source>
</evidence>
<dbReference type="Gene3D" id="1.20.58.1380">
    <property type="match status" value="1"/>
</dbReference>
<evidence type="ECO:0000313" key="11">
    <source>
        <dbReference type="Ensembl" id="ENSOTSP00005097323.2"/>
    </source>
</evidence>
<dbReference type="Proteomes" id="UP000694402">
    <property type="component" value="Unassembled WGS sequence"/>
</dbReference>
<dbReference type="SUPFAM" id="SSF117289">
    <property type="entry name" value="Nucleoporin domain"/>
    <property type="match status" value="1"/>
</dbReference>
<reference evidence="11" key="2">
    <citation type="submission" date="2025-09" db="UniProtKB">
        <authorList>
            <consortium name="Ensembl"/>
        </authorList>
    </citation>
    <scope>IDENTIFICATION</scope>
</reference>
<dbReference type="GO" id="GO:0016973">
    <property type="term" value="P:poly(A)+ mRNA export from nucleus"/>
    <property type="evidence" value="ECO:0007669"/>
    <property type="project" value="TreeGrafter"/>
</dbReference>
<dbReference type="PANTHER" id="PTHR13405:SF11">
    <property type="entry name" value="NUCLEAR PORE COMPLEX PROTEIN NUP133"/>
    <property type="match status" value="1"/>
</dbReference>
<evidence type="ECO:0000256" key="6">
    <source>
        <dbReference type="ARBA" id="ARBA00023010"/>
    </source>
</evidence>
<dbReference type="GO" id="GO:0000972">
    <property type="term" value="P:transcription-dependent tethering of RNA polymerase II gene DNA at nuclear periphery"/>
    <property type="evidence" value="ECO:0007669"/>
    <property type="project" value="TreeGrafter"/>
</dbReference>
<dbReference type="AlphaFoldDB" id="A0A8C8JSV0"/>
<feature type="region of interest" description="Disordered" evidence="9">
    <location>
        <begin position="1"/>
        <end position="29"/>
    </location>
</feature>
<evidence type="ECO:0000256" key="2">
    <source>
        <dbReference type="ARBA" id="ARBA00005569"/>
    </source>
</evidence>
<protein>
    <recommendedName>
        <fullName evidence="10">Nucleoporin Nup133/Nup155-like C-terminal domain-containing protein</fullName>
    </recommendedName>
</protein>
<keyword evidence="7" id="KW-0906">Nuclear pore complex</keyword>
<keyword evidence="12" id="KW-1185">Reference proteome</keyword>
<keyword evidence="3" id="KW-0813">Transport</keyword>
<evidence type="ECO:0000313" key="12">
    <source>
        <dbReference type="Proteomes" id="UP000694402"/>
    </source>
</evidence>
<evidence type="ECO:0000256" key="3">
    <source>
        <dbReference type="ARBA" id="ARBA00022448"/>
    </source>
</evidence>
<dbReference type="Ensembl" id="ENSOTST00005105369.2">
    <property type="protein sequence ID" value="ENSOTSP00005097323.2"/>
    <property type="gene ID" value="ENSOTSG00005045080.2"/>
</dbReference>
<dbReference type="FunFam" id="2.130.10.10:FF:000238">
    <property type="entry name" value="Nuclear pore complex protein Nup133"/>
    <property type="match status" value="1"/>
</dbReference>
<keyword evidence="5" id="KW-0653">Protein transport</keyword>
<evidence type="ECO:0000256" key="1">
    <source>
        <dbReference type="ARBA" id="ARBA00004567"/>
    </source>
</evidence>
<keyword evidence="8" id="KW-0539">Nucleus</keyword>
<reference evidence="11" key="1">
    <citation type="submission" date="2025-08" db="UniProtKB">
        <authorList>
            <consortium name="Ensembl"/>
        </authorList>
    </citation>
    <scope>IDENTIFICATION</scope>
</reference>
<dbReference type="GO" id="GO:0006606">
    <property type="term" value="P:protein import into nucleus"/>
    <property type="evidence" value="ECO:0007669"/>
    <property type="project" value="TreeGrafter"/>
</dbReference>
<evidence type="ECO:0000256" key="4">
    <source>
        <dbReference type="ARBA" id="ARBA00022816"/>
    </source>
</evidence>
<dbReference type="PANTHER" id="PTHR13405">
    <property type="entry name" value="NUCLEAR PORE COMPLEX PROTEIN NUP133"/>
    <property type="match status" value="1"/>
</dbReference>
<proteinExistence type="inferred from homology"/>
<evidence type="ECO:0000256" key="5">
    <source>
        <dbReference type="ARBA" id="ARBA00022927"/>
    </source>
</evidence>
<dbReference type="InterPro" id="IPR007187">
    <property type="entry name" value="Nucleoporin_Nup133/Nup155_C"/>
</dbReference>
<comment type="similarity">
    <text evidence="2">Belongs to the nucleoporin Nup133 family.</text>
</comment>